<dbReference type="GO" id="GO:0016628">
    <property type="term" value="F:oxidoreductase activity, acting on the CH-CH group of donors, NAD or NADP as acceptor"/>
    <property type="evidence" value="ECO:0007669"/>
    <property type="project" value="UniProtKB-ARBA"/>
</dbReference>
<dbReference type="AlphaFoldDB" id="A0A0G2I9K8"/>
<reference evidence="6" key="1">
    <citation type="journal article" date="2015" name="PLoS Genet.">
        <title>The dynamic genome and transcriptome of the human fungal pathogen Blastomyces and close relative Emmonsia.</title>
        <authorList>
            <person name="Munoz J.F."/>
            <person name="Gauthier G.M."/>
            <person name="Desjardins C.A."/>
            <person name="Gallo J.E."/>
            <person name="Holder J."/>
            <person name="Sullivan T.D."/>
            <person name="Marty A.J."/>
            <person name="Carmen J.C."/>
            <person name="Chen Z."/>
            <person name="Ding L."/>
            <person name="Gujja S."/>
            <person name="Magrini V."/>
            <person name="Misas E."/>
            <person name="Mitreva M."/>
            <person name="Priest M."/>
            <person name="Saif S."/>
            <person name="Whiston E.A."/>
            <person name="Young S."/>
            <person name="Zeng Q."/>
            <person name="Goldman W.E."/>
            <person name="Mardis E.R."/>
            <person name="Taylor J.W."/>
            <person name="McEwen J.G."/>
            <person name="Clay O.K."/>
            <person name="Klein B.S."/>
            <person name="Cuomo C.A."/>
        </authorList>
    </citation>
    <scope>NUCLEOTIDE SEQUENCE [LARGE SCALE GENOMIC DNA]</scope>
    <source>
        <strain evidence="6">UAMH 3008</strain>
    </source>
</reference>
<dbReference type="PANTHER" id="PTHR22893">
    <property type="entry name" value="NADH OXIDOREDUCTASE-RELATED"/>
    <property type="match status" value="1"/>
</dbReference>
<dbReference type="Proteomes" id="UP000034164">
    <property type="component" value="Unassembled WGS sequence"/>
</dbReference>
<accession>A0A0G2I9K8</accession>
<dbReference type="GO" id="GO:0010181">
    <property type="term" value="F:FMN binding"/>
    <property type="evidence" value="ECO:0007669"/>
    <property type="project" value="InterPro"/>
</dbReference>
<evidence type="ECO:0000256" key="3">
    <source>
        <dbReference type="ARBA" id="ARBA00023002"/>
    </source>
</evidence>
<dbReference type="OrthoDB" id="276546at2759"/>
<dbReference type="GO" id="GO:0005829">
    <property type="term" value="C:cytosol"/>
    <property type="evidence" value="ECO:0007669"/>
    <property type="project" value="UniProtKB-ARBA"/>
</dbReference>
<name>A0A0G2I9K8_9EURO</name>
<comment type="similarity">
    <text evidence="2">Belongs to the NADH:flavin oxidoreductase/NADH oxidase family.</text>
</comment>
<evidence type="ECO:0000313" key="5">
    <source>
        <dbReference type="EMBL" id="KKZ67228.1"/>
    </source>
</evidence>
<dbReference type="FunFam" id="3.20.20.70:FF:000059">
    <property type="entry name" value="N-ethylmaleimide reductase, FMN-linked"/>
    <property type="match status" value="1"/>
</dbReference>
<evidence type="ECO:0000313" key="6">
    <source>
        <dbReference type="Proteomes" id="UP000034164"/>
    </source>
</evidence>
<evidence type="ECO:0000256" key="1">
    <source>
        <dbReference type="ARBA" id="ARBA00001917"/>
    </source>
</evidence>
<dbReference type="InterPro" id="IPR013785">
    <property type="entry name" value="Aldolase_TIM"/>
</dbReference>
<comment type="caution">
    <text evidence="5">The sequence shown here is derived from an EMBL/GenBank/DDBJ whole genome shotgun (WGS) entry which is preliminary data.</text>
</comment>
<comment type="cofactor">
    <cofactor evidence="1">
        <name>FMN</name>
        <dbReference type="ChEBI" id="CHEBI:58210"/>
    </cofactor>
</comment>
<dbReference type="InterPro" id="IPR001155">
    <property type="entry name" value="OxRdtase_FMN_N"/>
</dbReference>
<dbReference type="CDD" id="cd02933">
    <property type="entry name" value="OYE_like_FMN"/>
    <property type="match status" value="1"/>
</dbReference>
<organism evidence="5 6">
    <name type="scientific">[Emmonsia] crescens</name>
    <dbReference type="NCBI Taxonomy" id="73230"/>
    <lineage>
        <taxon>Eukaryota</taxon>
        <taxon>Fungi</taxon>
        <taxon>Dikarya</taxon>
        <taxon>Ascomycota</taxon>
        <taxon>Pezizomycotina</taxon>
        <taxon>Eurotiomycetes</taxon>
        <taxon>Eurotiomycetidae</taxon>
        <taxon>Onygenales</taxon>
        <taxon>Ajellomycetaceae</taxon>
        <taxon>Emergomyces</taxon>
    </lineage>
</organism>
<dbReference type="PANTHER" id="PTHR22893:SF93">
    <property type="entry name" value="HYPOTHETICAL OXIDOREDUCTASE (EUROFUNG)"/>
    <property type="match status" value="1"/>
</dbReference>
<dbReference type="EMBL" id="LCZI01000303">
    <property type="protein sequence ID" value="KKZ67228.1"/>
    <property type="molecule type" value="Genomic_DNA"/>
</dbReference>
<proteinExistence type="inferred from homology"/>
<dbReference type="VEuPathDB" id="FungiDB:EMCG_07078"/>
<keyword evidence="3" id="KW-0560">Oxidoreductase</keyword>
<dbReference type="Gene3D" id="3.20.20.70">
    <property type="entry name" value="Aldolase class I"/>
    <property type="match status" value="1"/>
</dbReference>
<gene>
    <name evidence="5" type="ORF">EMCG_07078</name>
</gene>
<dbReference type="Pfam" id="PF00724">
    <property type="entry name" value="Oxidored_FMN"/>
    <property type="match status" value="1"/>
</dbReference>
<evidence type="ECO:0000259" key="4">
    <source>
        <dbReference type="Pfam" id="PF00724"/>
    </source>
</evidence>
<dbReference type="InterPro" id="IPR045247">
    <property type="entry name" value="Oye-like"/>
</dbReference>
<protein>
    <recommendedName>
        <fullName evidence="4">NADH:flavin oxidoreductase/NADH oxidase N-terminal domain-containing protein</fullName>
    </recommendedName>
</protein>
<feature type="domain" description="NADH:flavin oxidoreductase/NADH oxidase N-terminal" evidence="4">
    <location>
        <begin position="10"/>
        <end position="379"/>
    </location>
</feature>
<dbReference type="SUPFAM" id="SSF51395">
    <property type="entry name" value="FMN-linked oxidoreductases"/>
    <property type="match status" value="1"/>
</dbReference>
<evidence type="ECO:0000256" key="2">
    <source>
        <dbReference type="ARBA" id="ARBA00005979"/>
    </source>
</evidence>
<sequence>MTVANRADSKLFKPLKIANGKIELKHRVVLAPLTRNRGTPLQAESTPENPNRTWLPNDLMVEYYAQRTTEGGLLITEGVPPSLESNGMPGVPGIFIPEQVAAWKKVVDSVHSKGGYMYFQIWHAGRATLPQMTGFPAVSASATAWDDPEECYPYPPVGTDKPVPYSTHPPIELTHDHIKRTIQDYCSAAKAAVDIGFDGVEIHCGNGYLPEQFLSSNINKRTDEYGGTPEKRCRFVLELMYAVANTIGEENLALRLTPFGLYNQTRGEQRVETWTHLCKSLKEAHPTLSYVSFVEPRYEQIFSYEAKIEFLKSWGLPDVDLAIFREIFGSTPLFSAGGWNDTNCWGVIESGQYDALIFGRYFISNPDLVERLRSGKPLNKYDRSRFYGPFDDPAIGYTDYPPLEQQQAKVLEN</sequence>